<proteinExistence type="predicted"/>
<dbReference type="EC" id="2.4.1.183" evidence="1"/>
<keyword evidence="1" id="KW-0328">Glycosyltransferase</keyword>
<name>A0ACB8UX80_9EURO</name>
<protein>
    <submittedName>
        <fullName evidence="1">Cell wall alpha-1,3-glucan synthase ags1</fullName>
        <ecNumber evidence="1">2.4.1.183</ecNumber>
    </submittedName>
</protein>
<organism evidence="1">
    <name type="scientific">Ophidiomyces ophidiicola</name>
    <dbReference type="NCBI Taxonomy" id="1387563"/>
    <lineage>
        <taxon>Eukaryota</taxon>
        <taxon>Fungi</taxon>
        <taxon>Dikarya</taxon>
        <taxon>Ascomycota</taxon>
        <taxon>Pezizomycotina</taxon>
        <taxon>Eurotiomycetes</taxon>
        <taxon>Eurotiomycetidae</taxon>
        <taxon>Onygenales</taxon>
        <taxon>Onygenaceae</taxon>
        <taxon>Ophidiomyces</taxon>
    </lineage>
</organism>
<sequence length="2385" mass="269344">MKSPSSGDRAGIKLPLPCWHEQTAGSWKRRDDASLPSLFDCALSCRNTFFRGVIVSISFSSGPRILKDTRPHSTAPSLDVFELRSQFCLFYTSIDIYQASSSPSGFLLLHTQDKHGIYQQTRYGIHDIVASAIYMMHWGACIAALAVFARLSRCWPYDPDQVGYNLNENKAANSPVEYSSIWPNHTYFPSPENWRFPIYSLFLDRFVNGDPANDVVNGSVFERDVNSNQMHHGGDALGLVDSLDYLSGMGIKGIYLAGTILMNEPWGTDGYSPLDTTLLDRHFGDITMWRYAIGELHKRGMYIIMDNTLATLGDLLGFEGHLNVTVPFRRTEHKAVWKSSRRYVDFHLGEIYNETCDYPVFWNEQGYQVAPEETQMKGCYDSEFDQYGDTEAFGVYPDWQRQLTKFASVQDRLREWVPSVREKIIRHSCLMIEQLDIDGFRYDKATQATIDALADISEAYRSCARKLGKNNFFLPGEITSGNTFGAIYIGRGRQPDMLPSNLKDALLLTHANDTYFIRKRGKSALDSGAFHYSVYRSLTRFLGIDGKLAAGHDIPGDWVEGWYRMLITNDFINANTGKFDPRHMFGAENQDVFRWPAVREGVERSLLAAYIVTLHLPGIPLVLWGEEQAFYVLDNTAQNYIFGRQSMSSSPAWQTHGCYGVGSSQYHQWPLGSAAHGCHDDTVGYDHRDPSHPVRNILKTMYQMRENYPILNDGYFLQHLSKSTHDVFLPGSAGVPTETGMWSVLRNRFEATQDFGTKNIPVWLVYQNDNRTVEYTFNCTNKETALISAFDAGTVVKNLFYPFDEHTLEAGPVKLGIEGSSAFNGCLGSLQMKPWDFRAYVPKSSHIFPRPMLTSSSPRHDARIKSIVGPEEDEVLFVSLQFSEEMDCNSVTRGISIVSRTNSGKTPKIDAGSVQCSSIQPTMTKYCGELPGTWKWSAKLNGVYNGIHRLSIHNATAKDGSRNTNVLDQLLFRVGQPENPMVFTRAANYSRTLFHRHQNNDLYVSHHAAGADSFRYSTNWGSSWSQWIPYTGGNDTIEPLQWTGTKAQEWEGEHIIVEYWSRLAGSSSHVQHGDIGWSIKRPPRRFPHLFWNGPYNQFGYDAGLENVVELKDNGKWTIRFMTEWPAIAHVNVWGVNPDGKIDKSFVFGDSNADSVLDRSSPSSLKLPVVNITERPPSPYLCWEFTLDDGTLRFQLLPVGSMYPQMALFFLLLFMPLVLGFTAVFAFKWSYCYVTTNTTGVSDINSKSSIMALISTLGIKRIVKEIKGIPNLATKLVVNLTFFPSHGVPDPKFNDRRKVLIATMEYDIEDWNIKIKIGGLGVIANLMGRHLKHLDLIWVAPCVSGVDYPVHQQATPITIKLLEKDCNVKVQYHTLGNITYVLLDAPIFRQQSKSQPYPPRMDDLDSAIYYSAWNQCIAHVIKRFDIDIYHINDYHGALAPLYLLPNTIPVCLSLHNAGFQGHWAIRSKHDMEELCGVFNLSEQIARTYIQFGEVFNLLHAAASYLRIHQNGFGAVGVSDKYAKRTYKRYPIFWGLSKIGGLPNPDPQDIEDAEASDLDISTISVDPNFEACRAKEKLECQRWAGLDQDSNAELFVFVGRWSTQKGIDLIADTFTGLLEKRKNVQLICVGPIIDLYGRLAALKLHKLMEMYPNRVYSRPKFTQVPSCVQSGADFAVIPSRDEPFGLVAVEFGRKGVLGVGAKVGGLGQMPGWWYSVQSTSTRHLLYQFRRSIEMALATSPGVRGQMRAVATKQRFPVSQWVQGLEILQRETIRIHKENTSSPRLEAPKKEVLLGDQISRRSCEALLDAQRSDGFFIAPVENSGLPIHCLPLSWDSLVGKKKDFHLQQVDPCFNDETGEFTERFVRRLTNLNGRTSYTSLCIEDFLIECKKEWFGRIREAQLEGNQCATMPKGRETPGPSTSSVYSLDETLRPEMPEDQEKGYSFVDRPLSNQWFKRLMMMRCGDWPLYSFVLAFGQVIAANSYQITLITGEIGQSGEKLYAVATVYLCGSLAWWLTFRLYKSVISLSVPFFFYGMSFLFIGAAQLVHTEITARWLQNVGVGCYTFAAASGSVFFALNFGDEGGASVKDWVFRSCTIQGTQQLFIVFLWYWGSIMLKGISKGQNDGILGSWQIHSVSFPFAGFFWLIGLIIYQGVPDCYRRPRSKVPSFYMSILRRNIVLSFLLSIFLQNFFLSAPYGRNWSFLWNSKHAESWQILLLVLLFFIFIWGYMLTILKRMSQFHTWVLPVFSMGLGSPRWAQIWWGTSGIGQFLPWAGSYTSGALISRCLWLWLGVLDSAQGVGLGTVLLHTLTRVHVCFTLLAAQVIGSIATICGRALGPNNTGPGTVHPNISGGVKVLATPWFWVALFAQCMIPLLFFVFFRREQLSKP</sequence>
<keyword evidence="1" id="KW-0808">Transferase</keyword>
<accession>A0ACB8UX80</accession>
<reference evidence="1" key="1">
    <citation type="journal article" date="2022" name="bioRxiv">
        <title>Population genetic analysis of Ophidiomyces ophidiicola, the causative agent of snake fungal disease, indicates recent introductions to the USA.</title>
        <authorList>
            <person name="Ladner J.T."/>
            <person name="Palmer J.M."/>
            <person name="Ettinger C.L."/>
            <person name="Stajich J.E."/>
            <person name="Farrell T.M."/>
            <person name="Glorioso B.M."/>
            <person name="Lawson B."/>
            <person name="Price S.J."/>
            <person name="Stengle A.G."/>
            <person name="Grear D.A."/>
            <person name="Lorch J.M."/>
        </authorList>
    </citation>
    <scope>NUCLEOTIDE SEQUENCE</scope>
    <source>
        <strain evidence="1">NWHC 24266-5</strain>
    </source>
</reference>
<dbReference type="EMBL" id="JALBCA010000040">
    <property type="protein sequence ID" value="KAI2387304.1"/>
    <property type="molecule type" value="Genomic_DNA"/>
</dbReference>
<comment type="caution">
    <text evidence="1">The sequence shown here is derived from an EMBL/GenBank/DDBJ whole genome shotgun (WGS) entry which is preliminary data.</text>
</comment>
<evidence type="ECO:0000313" key="1">
    <source>
        <dbReference type="EMBL" id="KAI2387304.1"/>
    </source>
</evidence>
<gene>
    <name evidence="1" type="primary">ags1</name>
    <name evidence="1" type="ORF">LOY88_003173</name>
</gene>